<dbReference type="AlphaFoldDB" id="A0A8H6XNP8"/>
<organism evidence="2 3">
    <name type="scientific">Mycena venus</name>
    <dbReference type="NCBI Taxonomy" id="2733690"/>
    <lineage>
        <taxon>Eukaryota</taxon>
        <taxon>Fungi</taxon>
        <taxon>Dikarya</taxon>
        <taxon>Basidiomycota</taxon>
        <taxon>Agaricomycotina</taxon>
        <taxon>Agaricomycetes</taxon>
        <taxon>Agaricomycetidae</taxon>
        <taxon>Agaricales</taxon>
        <taxon>Marasmiineae</taxon>
        <taxon>Mycenaceae</taxon>
        <taxon>Mycena</taxon>
    </lineage>
</organism>
<reference evidence="2" key="1">
    <citation type="submission" date="2020-05" db="EMBL/GenBank/DDBJ databases">
        <title>Mycena genomes resolve the evolution of fungal bioluminescence.</title>
        <authorList>
            <person name="Tsai I.J."/>
        </authorList>
    </citation>
    <scope>NUCLEOTIDE SEQUENCE</scope>
    <source>
        <strain evidence="2">CCC161011</strain>
    </source>
</reference>
<protein>
    <submittedName>
        <fullName evidence="2">Uncharacterized protein</fullName>
    </submittedName>
</protein>
<dbReference type="EMBL" id="JACAZI010000014">
    <property type="protein sequence ID" value="KAF7345120.1"/>
    <property type="molecule type" value="Genomic_DNA"/>
</dbReference>
<keyword evidence="3" id="KW-1185">Reference proteome</keyword>
<name>A0A8H6XNP8_9AGAR</name>
<evidence type="ECO:0000256" key="1">
    <source>
        <dbReference type="SAM" id="MobiDB-lite"/>
    </source>
</evidence>
<comment type="caution">
    <text evidence="2">The sequence shown here is derived from an EMBL/GenBank/DDBJ whole genome shotgun (WGS) entry which is preliminary data.</text>
</comment>
<feature type="region of interest" description="Disordered" evidence="1">
    <location>
        <begin position="1"/>
        <end position="20"/>
    </location>
</feature>
<accession>A0A8H6XNP8</accession>
<evidence type="ECO:0000313" key="3">
    <source>
        <dbReference type="Proteomes" id="UP000620124"/>
    </source>
</evidence>
<sequence>MSQALSDAPPAKRQRTDSESSKIFGTTMAALYSKRNRNNFVFIGAFSARVPSPFEICEGFLSLRKSSSSKDAQLLNYMTRPPMSNTSLMRYTINSSSPRRASLFHSSRQS</sequence>
<proteinExistence type="predicted"/>
<evidence type="ECO:0000313" key="2">
    <source>
        <dbReference type="EMBL" id="KAF7345120.1"/>
    </source>
</evidence>
<gene>
    <name evidence="2" type="ORF">MVEN_01676100</name>
</gene>
<dbReference type="Proteomes" id="UP000620124">
    <property type="component" value="Unassembled WGS sequence"/>
</dbReference>